<dbReference type="CDD" id="cd19941">
    <property type="entry name" value="TIL"/>
    <property type="match status" value="1"/>
</dbReference>
<dbReference type="Proteomes" id="UP000024635">
    <property type="component" value="Unassembled WGS sequence"/>
</dbReference>
<sequence>MFLLLVLVGVVVASDRTWTTDEGVRIEIIKKIPESKCKLRSEVGDTLEQFYKLTNKDGKVVGSNFGQKPFTFVLGRGEVIRGMDIAMEGMCVGEQRKVIIPPEEGFGDDAKNMDGVNEDDMLHYFVELKSLFRPNPGDKWITDEGVHITVTHEIPEDECIKAEQGDILHQQYTLHLEDGTFVDSSWSRNKPFIFKLKSGQVIAGMDIAMDGMCEGERRKVVIPPELDSGDRSEHKIPIEVSAVIIKEMRTKMHIDIVPVLSLMTPLRLVVTLVTIRIISTACPNCYGDESVVPQNQCQENEDFGCARKCEPTCSSAKVCSEISGCPRMTCRCANGFVRAFDNSCIEPYRCSDVPARDDLKAYLHHMVRPSNDTFQQIAGRVVDATRKLVSSLVCGPAGCTSPAKPPGKPVPGPSPPSPLIYIPQPYYPVVYPPTPAPPVYTPAPAVYNPSPPRYQPASPSYNPAPASYRPSPPAYNPASVVYTPSPTPAPTTSSTAPPAVYIPSYPAYGPAPVPYSPVAPPPSYIPGYSPSVVYIPVSLYQSGPLPPTYVAQPTPYRPAPPPRYVPGKPHVKYSTSSTTSTTTTTTTTTTPKYTPSRPPASKYSLQPAYKPSAPTYAPRPVRPSPQSPKYPPSTSTARPYRPYKDTGSVVSNDAIPYV</sequence>
<dbReference type="OrthoDB" id="77911at2759"/>
<evidence type="ECO:0000313" key="6">
    <source>
        <dbReference type="Proteomes" id="UP000024635"/>
    </source>
</evidence>
<feature type="domain" description="PPIase FKBP-type" evidence="4">
    <location>
        <begin position="44"/>
        <end position="132"/>
    </location>
</feature>
<accession>A0A016UXU4</accession>
<dbReference type="PRINTS" id="PR01217">
    <property type="entry name" value="PRICHEXTENSN"/>
</dbReference>
<dbReference type="EC" id="5.2.1.8" evidence="2"/>
<feature type="compositionally biased region" description="Pro residues" evidence="3">
    <location>
        <begin position="555"/>
        <end position="564"/>
    </location>
</feature>
<dbReference type="InterPro" id="IPR051989">
    <property type="entry name" value="FKBP-like_isomerase"/>
</dbReference>
<reference evidence="6" key="1">
    <citation type="journal article" date="2015" name="Nat. Genet.">
        <title>The genome and transcriptome of the zoonotic hookworm Ancylostoma ceylanicum identify infection-specific gene families.</title>
        <authorList>
            <person name="Schwarz E.M."/>
            <person name="Hu Y."/>
            <person name="Antoshechkin I."/>
            <person name="Miller M.M."/>
            <person name="Sternberg P.W."/>
            <person name="Aroian R.V."/>
        </authorList>
    </citation>
    <scope>NUCLEOTIDE SEQUENCE</scope>
    <source>
        <strain evidence="6">HY135</strain>
    </source>
</reference>
<name>A0A016UXU4_9BILA</name>
<dbReference type="STRING" id="53326.A0A016UXU4"/>
<feature type="compositionally biased region" description="Low complexity" evidence="3">
    <location>
        <begin position="574"/>
        <end position="590"/>
    </location>
</feature>
<dbReference type="InterPro" id="IPR046357">
    <property type="entry name" value="PPIase_dom_sf"/>
</dbReference>
<dbReference type="EMBL" id="JARK01001359">
    <property type="protein sequence ID" value="EYC19846.1"/>
    <property type="molecule type" value="Genomic_DNA"/>
</dbReference>
<dbReference type="PROSITE" id="PS50059">
    <property type="entry name" value="FKBP_PPIASE"/>
    <property type="match status" value="2"/>
</dbReference>
<dbReference type="Gene3D" id="3.10.50.40">
    <property type="match status" value="2"/>
</dbReference>
<feature type="region of interest" description="Disordered" evidence="3">
    <location>
        <begin position="551"/>
        <end position="658"/>
    </location>
</feature>
<feature type="compositionally biased region" description="Pro residues" evidence="3">
    <location>
        <begin position="620"/>
        <end position="631"/>
    </location>
</feature>
<dbReference type="GO" id="GO:0003755">
    <property type="term" value="F:peptidyl-prolyl cis-trans isomerase activity"/>
    <property type="evidence" value="ECO:0007669"/>
    <property type="project" value="UniProtKB-KW"/>
</dbReference>
<keyword evidence="6" id="KW-1185">Reference proteome</keyword>
<dbReference type="GO" id="GO:0005783">
    <property type="term" value="C:endoplasmic reticulum"/>
    <property type="evidence" value="ECO:0007669"/>
    <property type="project" value="TreeGrafter"/>
</dbReference>
<evidence type="ECO:0000259" key="4">
    <source>
        <dbReference type="PROSITE" id="PS50059"/>
    </source>
</evidence>
<evidence type="ECO:0000256" key="1">
    <source>
        <dbReference type="ARBA" id="ARBA00022737"/>
    </source>
</evidence>
<proteinExistence type="predicted"/>
<dbReference type="Pfam" id="PF00254">
    <property type="entry name" value="FKBP_C"/>
    <property type="match status" value="2"/>
</dbReference>
<dbReference type="SUPFAM" id="SSF54534">
    <property type="entry name" value="FKBP-like"/>
    <property type="match status" value="2"/>
</dbReference>
<keyword evidence="2" id="KW-0697">Rotamase</keyword>
<comment type="caution">
    <text evidence="5">The sequence shown here is derived from an EMBL/GenBank/DDBJ whole genome shotgun (WGS) entry which is preliminary data.</text>
</comment>
<evidence type="ECO:0000256" key="2">
    <source>
        <dbReference type="PROSITE-ProRule" id="PRU00277"/>
    </source>
</evidence>
<evidence type="ECO:0000256" key="3">
    <source>
        <dbReference type="SAM" id="MobiDB-lite"/>
    </source>
</evidence>
<evidence type="ECO:0000313" key="5">
    <source>
        <dbReference type="EMBL" id="EYC19846.1"/>
    </source>
</evidence>
<gene>
    <name evidence="5" type="primary">Acey_s0023.g749</name>
    <name evidence="5" type="ORF">Y032_0023g749</name>
</gene>
<comment type="catalytic activity">
    <reaction evidence="2">
        <text>[protein]-peptidylproline (omega=180) = [protein]-peptidylproline (omega=0)</text>
        <dbReference type="Rhea" id="RHEA:16237"/>
        <dbReference type="Rhea" id="RHEA-COMP:10747"/>
        <dbReference type="Rhea" id="RHEA-COMP:10748"/>
        <dbReference type="ChEBI" id="CHEBI:83833"/>
        <dbReference type="ChEBI" id="CHEBI:83834"/>
        <dbReference type="EC" id="5.2.1.8"/>
    </reaction>
</comment>
<dbReference type="AlphaFoldDB" id="A0A016UXU4"/>
<dbReference type="PANTHER" id="PTHR46046:SF5">
    <property type="entry name" value="PEPTIDYLPROLYL ISOMERASE"/>
    <property type="match status" value="1"/>
</dbReference>
<keyword evidence="2" id="KW-0413">Isomerase</keyword>
<protein>
    <recommendedName>
        <fullName evidence="2">peptidylprolyl isomerase</fullName>
        <ecNumber evidence="2">5.2.1.8</ecNumber>
    </recommendedName>
</protein>
<keyword evidence="1" id="KW-0677">Repeat</keyword>
<dbReference type="PANTHER" id="PTHR46046">
    <property type="entry name" value="PEPTIDYLPROLYL ISOMERASE"/>
    <property type="match status" value="1"/>
</dbReference>
<organism evidence="5 6">
    <name type="scientific">Ancylostoma ceylanicum</name>
    <dbReference type="NCBI Taxonomy" id="53326"/>
    <lineage>
        <taxon>Eukaryota</taxon>
        <taxon>Metazoa</taxon>
        <taxon>Ecdysozoa</taxon>
        <taxon>Nematoda</taxon>
        <taxon>Chromadorea</taxon>
        <taxon>Rhabditida</taxon>
        <taxon>Rhabditina</taxon>
        <taxon>Rhabditomorpha</taxon>
        <taxon>Strongyloidea</taxon>
        <taxon>Ancylostomatidae</taxon>
        <taxon>Ancylostomatinae</taxon>
        <taxon>Ancylostoma</taxon>
    </lineage>
</organism>
<dbReference type="InterPro" id="IPR001179">
    <property type="entry name" value="PPIase_FKBP_dom"/>
</dbReference>
<feature type="domain" description="PPIase FKBP-type" evidence="4">
    <location>
        <begin position="165"/>
        <end position="252"/>
    </location>
</feature>